<gene>
    <name evidence="2" type="ORF">PoB_000855500</name>
</gene>
<evidence type="ECO:0000313" key="3">
    <source>
        <dbReference type="Proteomes" id="UP000735302"/>
    </source>
</evidence>
<organism evidence="2 3">
    <name type="scientific">Plakobranchus ocellatus</name>
    <dbReference type="NCBI Taxonomy" id="259542"/>
    <lineage>
        <taxon>Eukaryota</taxon>
        <taxon>Metazoa</taxon>
        <taxon>Spiralia</taxon>
        <taxon>Lophotrochozoa</taxon>
        <taxon>Mollusca</taxon>
        <taxon>Gastropoda</taxon>
        <taxon>Heterobranchia</taxon>
        <taxon>Euthyneura</taxon>
        <taxon>Panpulmonata</taxon>
        <taxon>Sacoglossa</taxon>
        <taxon>Placobranchoidea</taxon>
        <taxon>Plakobranchidae</taxon>
        <taxon>Plakobranchus</taxon>
    </lineage>
</organism>
<dbReference type="EMBL" id="BLXT01000975">
    <property type="protein sequence ID" value="GFN82049.1"/>
    <property type="molecule type" value="Genomic_DNA"/>
</dbReference>
<name>A0AAV3YH39_9GAST</name>
<comment type="caution">
    <text evidence="2">The sequence shown here is derived from an EMBL/GenBank/DDBJ whole genome shotgun (WGS) entry which is preliminary data.</text>
</comment>
<evidence type="ECO:0000313" key="2">
    <source>
        <dbReference type="EMBL" id="GFN82049.1"/>
    </source>
</evidence>
<accession>A0AAV3YH39</accession>
<reference evidence="2 3" key="1">
    <citation type="journal article" date="2021" name="Elife">
        <title>Chloroplast acquisition without the gene transfer in kleptoplastic sea slugs, Plakobranchus ocellatus.</title>
        <authorList>
            <person name="Maeda T."/>
            <person name="Takahashi S."/>
            <person name="Yoshida T."/>
            <person name="Shimamura S."/>
            <person name="Takaki Y."/>
            <person name="Nagai Y."/>
            <person name="Toyoda A."/>
            <person name="Suzuki Y."/>
            <person name="Arimoto A."/>
            <person name="Ishii H."/>
            <person name="Satoh N."/>
            <person name="Nishiyama T."/>
            <person name="Hasebe M."/>
            <person name="Maruyama T."/>
            <person name="Minagawa J."/>
            <person name="Obokata J."/>
            <person name="Shigenobu S."/>
        </authorList>
    </citation>
    <scope>NUCLEOTIDE SEQUENCE [LARGE SCALE GENOMIC DNA]</scope>
</reference>
<dbReference type="AlphaFoldDB" id="A0AAV3YH39"/>
<proteinExistence type="predicted"/>
<dbReference type="InterPro" id="IPR049012">
    <property type="entry name" value="Mutator_transp_dom"/>
</dbReference>
<keyword evidence="3" id="KW-1185">Reference proteome</keyword>
<dbReference type="Pfam" id="PF20700">
    <property type="entry name" value="Mutator"/>
    <property type="match status" value="1"/>
</dbReference>
<protein>
    <submittedName>
        <fullName evidence="2">Forkhead box protein k1</fullName>
    </submittedName>
</protein>
<evidence type="ECO:0000259" key="1">
    <source>
        <dbReference type="Pfam" id="PF20700"/>
    </source>
</evidence>
<feature type="domain" description="Mutator-like transposase" evidence="1">
    <location>
        <begin position="32"/>
        <end position="119"/>
    </location>
</feature>
<sequence length="252" mass="28591">MSKKCYNSAFNKVHAASKEVSEESMLKAAEEKRCGTPLRRLKIENKTLKLKDRKGLGGAGRLTDKKIDTLQKYYGFAIWQNAGNLDNMVKGVQTVLPHVASSEQNKMHDNCPNGPQSWCKFKADPKNYKHKNGLPPAIVDFIKPVFEDLADKMLLGKCLHGKIQNNNECLNKLIWERCFKEKYVEKLVIEQAVYSAIAYFNEGATFVSKLFEKLGISPGTFTKRACEQKDNNRLYHSARKSLDSSKRKGEKP</sequence>
<dbReference type="Proteomes" id="UP000735302">
    <property type="component" value="Unassembled WGS sequence"/>
</dbReference>